<reference evidence="1" key="1">
    <citation type="journal article" date="2014" name="Front. Microbiol.">
        <title>High frequency of phylogenetically diverse reductive dehalogenase-homologous genes in deep subseafloor sedimentary metagenomes.</title>
        <authorList>
            <person name="Kawai M."/>
            <person name="Futagami T."/>
            <person name="Toyoda A."/>
            <person name="Takaki Y."/>
            <person name="Nishi S."/>
            <person name="Hori S."/>
            <person name="Arai W."/>
            <person name="Tsubouchi T."/>
            <person name="Morono Y."/>
            <person name="Uchiyama I."/>
            <person name="Ito T."/>
            <person name="Fujiyama A."/>
            <person name="Inagaki F."/>
            <person name="Takami H."/>
        </authorList>
    </citation>
    <scope>NUCLEOTIDE SEQUENCE</scope>
    <source>
        <strain evidence="1">Expedition CK06-06</strain>
    </source>
</reference>
<comment type="caution">
    <text evidence="1">The sequence shown here is derived from an EMBL/GenBank/DDBJ whole genome shotgun (WGS) entry which is preliminary data.</text>
</comment>
<gene>
    <name evidence="1" type="ORF">S01H1_22112</name>
</gene>
<dbReference type="AlphaFoldDB" id="X0VF00"/>
<name>X0VF00_9ZZZZ</name>
<accession>X0VF00</accession>
<dbReference type="EMBL" id="BARS01012405">
    <property type="protein sequence ID" value="GAF99115.1"/>
    <property type="molecule type" value="Genomic_DNA"/>
</dbReference>
<protein>
    <submittedName>
        <fullName evidence="1">Uncharacterized protein</fullName>
    </submittedName>
</protein>
<feature type="non-terminal residue" evidence="1">
    <location>
        <position position="74"/>
    </location>
</feature>
<organism evidence="1">
    <name type="scientific">marine sediment metagenome</name>
    <dbReference type="NCBI Taxonomy" id="412755"/>
    <lineage>
        <taxon>unclassified sequences</taxon>
        <taxon>metagenomes</taxon>
        <taxon>ecological metagenomes</taxon>
    </lineage>
</organism>
<evidence type="ECO:0000313" key="1">
    <source>
        <dbReference type="EMBL" id="GAF99115.1"/>
    </source>
</evidence>
<proteinExistence type="predicted"/>
<sequence>MADYIYQRTLTINHELVGLNNTGTLSPSGFPVVVELSGDWLKSVSQDPTNGHVQNDNGYDIIFTEDDGVTELPH</sequence>